<protein>
    <submittedName>
        <fullName evidence="3">Uncharacterized protein</fullName>
    </submittedName>
</protein>
<feature type="non-terminal residue" evidence="3">
    <location>
        <position position="1"/>
    </location>
</feature>
<gene>
    <name evidence="3" type="ORF">XENOCAPTIV_026127</name>
</gene>
<feature type="compositionally biased region" description="Gly residues" evidence="1">
    <location>
        <begin position="40"/>
        <end position="51"/>
    </location>
</feature>
<dbReference type="Proteomes" id="UP001434883">
    <property type="component" value="Unassembled WGS sequence"/>
</dbReference>
<organism evidence="3 4">
    <name type="scientific">Xenoophorus captivus</name>
    <dbReference type="NCBI Taxonomy" id="1517983"/>
    <lineage>
        <taxon>Eukaryota</taxon>
        <taxon>Metazoa</taxon>
        <taxon>Chordata</taxon>
        <taxon>Craniata</taxon>
        <taxon>Vertebrata</taxon>
        <taxon>Euteleostomi</taxon>
        <taxon>Actinopterygii</taxon>
        <taxon>Neopterygii</taxon>
        <taxon>Teleostei</taxon>
        <taxon>Neoteleostei</taxon>
        <taxon>Acanthomorphata</taxon>
        <taxon>Ovalentaria</taxon>
        <taxon>Atherinomorphae</taxon>
        <taxon>Cyprinodontiformes</taxon>
        <taxon>Goodeidae</taxon>
        <taxon>Xenoophorus</taxon>
    </lineage>
</organism>
<keyword evidence="2" id="KW-0812">Transmembrane</keyword>
<keyword evidence="4" id="KW-1185">Reference proteome</keyword>
<feature type="region of interest" description="Disordered" evidence="1">
    <location>
        <begin position="145"/>
        <end position="168"/>
    </location>
</feature>
<keyword evidence="2" id="KW-0472">Membrane</keyword>
<proteinExistence type="predicted"/>
<evidence type="ECO:0000256" key="2">
    <source>
        <dbReference type="SAM" id="Phobius"/>
    </source>
</evidence>
<sequence length="168" mass="18413">VTKKQVAVKSTRGIALKNSHSLMVKTGPSGGGVGPSPQGGKPGQQGQPGGGAEYAPKNTRLFFDGEESCYIIDAKLEGNLGRYLNKLFSFGGFGCFLVFWNIFSMFYYPAVLNRQSGCFATIWYQKLKVGNVVLSTGGWELPPEEMRGLEREEREQEKIKDMTGSTTE</sequence>
<reference evidence="3 4" key="1">
    <citation type="submission" date="2021-06" db="EMBL/GenBank/DDBJ databases">
        <authorList>
            <person name="Palmer J.M."/>
        </authorList>
    </citation>
    <scope>NUCLEOTIDE SEQUENCE [LARGE SCALE GENOMIC DNA]</scope>
    <source>
        <strain evidence="3 4">XC_2019</strain>
        <tissue evidence="3">Muscle</tissue>
    </source>
</reference>
<feature type="region of interest" description="Disordered" evidence="1">
    <location>
        <begin position="27"/>
        <end position="51"/>
    </location>
</feature>
<keyword evidence="2" id="KW-1133">Transmembrane helix</keyword>
<comment type="caution">
    <text evidence="3">The sequence shown here is derived from an EMBL/GenBank/DDBJ whole genome shotgun (WGS) entry which is preliminary data.</text>
</comment>
<evidence type="ECO:0000256" key="1">
    <source>
        <dbReference type="SAM" id="MobiDB-lite"/>
    </source>
</evidence>
<name>A0ABV0RFH7_9TELE</name>
<accession>A0ABV0RFH7</accession>
<dbReference type="EMBL" id="JAHRIN010042652">
    <property type="protein sequence ID" value="MEQ2206227.1"/>
    <property type="molecule type" value="Genomic_DNA"/>
</dbReference>
<evidence type="ECO:0000313" key="3">
    <source>
        <dbReference type="EMBL" id="MEQ2206227.1"/>
    </source>
</evidence>
<evidence type="ECO:0000313" key="4">
    <source>
        <dbReference type="Proteomes" id="UP001434883"/>
    </source>
</evidence>
<feature type="compositionally biased region" description="Basic and acidic residues" evidence="1">
    <location>
        <begin position="145"/>
        <end position="161"/>
    </location>
</feature>
<feature type="transmembrane region" description="Helical" evidence="2">
    <location>
        <begin position="87"/>
        <end position="108"/>
    </location>
</feature>